<dbReference type="EMBL" id="CP029553">
    <property type="protein sequence ID" value="AWN49089.1"/>
    <property type="molecule type" value="Genomic_DNA"/>
</dbReference>
<reference evidence="3 4" key="1">
    <citation type="submission" date="2018-05" db="EMBL/GenBank/DDBJ databases">
        <title>Complete Genome Sequence of Methylobacterium sp. 17Sr1-28.</title>
        <authorList>
            <person name="Srinivasan S."/>
        </authorList>
    </citation>
    <scope>NUCLEOTIDE SEQUENCE [LARGE SCALE GENOMIC DNA]</scope>
    <source>
        <strain evidence="3 4">17Sr1-28</strain>
    </source>
</reference>
<protein>
    <submittedName>
        <fullName evidence="3">DUF2169 domain-containing protein</fullName>
    </submittedName>
</protein>
<feature type="region of interest" description="Disordered" evidence="1">
    <location>
        <begin position="168"/>
        <end position="192"/>
    </location>
</feature>
<dbReference type="Pfam" id="PF09937">
    <property type="entry name" value="DUF2169"/>
    <property type="match status" value="1"/>
</dbReference>
<organism evidence="3 4">
    <name type="scientific">Methylobacterium terrae</name>
    <dbReference type="NCBI Taxonomy" id="2202827"/>
    <lineage>
        <taxon>Bacteria</taxon>
        <taxon>Pseudomonadati</taxon>
        <taxon>Pseudomonadota</taxon>
        <taxon>Alphaproteobacteria</taxon>
        <taxon>Hyphomicrobiales</taxon>
        <taxon>Methylobacteriaceae</taxon>
        <taxon>Methylobacterium</taxon>
    </lineage>
</organism>
<dbReference type="KEGG" id="mtea:DK419_24250"/>
<proteinExistence type="predicted"/>
<name>A0A2U8WSA6_9HYPH</name>
<dbReference type="InterPro" id="IPR018683">
    <property type="entry name" value="DUF2169"/>
</dbReference>
<evidence type="ECO:0000259" key="2">
    <source>
        <dbReference type="Pfam" id="PF09937"/>
    </source>
</evidence>
<dbReference type="Proteomes" id="UP000245444">
    <property type="component" value="Chromosome"/>
</dbReference>
<evidence type="ECO:0000256" key="1">
    <source>
        <dbReference type="SAM" id="MobiDB-lite"/>
    </source>
</evidence>
<dbReference type="OrthoDB" id="237820at2"/>
<evidence type="ECO:0000313" key="3">
    <source>
        <dbReference type="EMBL" id="AWN49089.1"/>
    </source>
</evidence>
<feature type="domain" description="DUF2169" evidence="2">
    <location>
        <begin position="22"/>
        <end position="320"/>
    </location>
</feature>
<keyword evidence="4" id="KW-1185">Reference proteome</keyword>
<gene>
    <name evidence="3" type="ORF">DK419_24250</name>
</gene>
<dbReference type="AlphaFoldDB" id="A0A2U8WSA6"/>
<sequence length="360" mass="38957">MLARNETPFAAIGFAQLHRDGDLMACLAVRASYTLGADGAVELADRQETVLVDEHEGDPHRTPMRRVGDLIPFKPAADVTLVGSAHAPAGRPARTWPVELSVGGHTARLRVHGPRQWQPGLTLLKPTWKLGEAEPAAAVPLDYRRAAGGRFLGDPDGEVDRRNPIGPGIAHRDHTRPGRPFPAPQIDSPAAPVAGPYDAPEPQGFGPIPPWWEPRQRHAGTYDEAWKAERHPRLPGDFDYRFYQTAHPGLILPGYLHGSEAVRVSGCRPGGAALSFTLPGVVPVADHAWDDGRAVRSRLNLDGLHLDLSGERPRLDLTWRGWIARCPAYLFAVLSLLSLDEARGLPGCGAHGLTEAEDAA</sequence>
<dbReference type="RefSeq" id="WP_109961368.1">
    <property type="nucleotide sequence ID" value="NZ_CP029553.1"/>
</dbReference>
<evidence type="ECO:0000313" key="4">
    <source>
        <dbReference type="Proteomes" id="UP000245444"/>
    </source>
</evidence>
<accession>A0A2U8WSA6</accession>